<dbReference type="SMART" id="SM00062">
    <property type="entry name" value="PBPb"/>
    <property type="match status" value="1"/>
</dbReference>
<feature type="domain" description="Solute-binding protein family 3/N-terminal" evidence="1">
    <location>
        <begin position="3"/>
        <end position="220"/>
    </location>
</feature>
<organism evidence="2 3">
    <name type="scientific">Paucibacter sediminis</name>
    <dbReference type="NCBI Taxonomy" id="3019553"/>
    <lineage>
        <taxon>Bacteria</taxon>
        <taxon>Pseudomonadati</taxon>
        <taxon>Pseudomonadota</taxon>
        <taxon>Betaproteobacteria</taxon>
        <taxon>Burkholderiales</taxon>
        <taxon>Sphaerotilaceae</taxon>
        <taxon>Roseateles</taxon>
    </lineage>
</organism>
<evidence type="ECO:0000313" key="3">
    <source>
        <dbReference type="Proteomes" id="UP001177769"/>
    </source>
</evidence>
<dbReference type="KEGG" id="pais:PFX98_13570"/>
<dbReference type="InterPro" id="IPR001638">
    <property type="entry name" value="Solute-binding_3/MltF_N"/>
</dbReference>
<sequence>MHAYTEEWPPYNYSERNGELKGIATEALRAACHEAGLHCKIESVPWARAYAWAQSKPNTLVYTTARKPEREQQFIWIGPLLPRSTWVFVRADALKQHGDSRDLKAYRYGVVRGEAAAQDLAAAGVPATAILSDSSNAAVLKLLQGGWVDAMVDTEIGMAWSQRNAGGLELTRLAKLSDEGAYYFALNPKSDPALADKLSAALEQLRKAGSIDEIVRRYTR</sequence>
<protein>
    <submittedName>
        <fullName evidence="2">Transporter substrate-binding domain-containing protein</fullName>
    </submittedName>
</protein>
<dbReference type="PANTHER" id="PTHR38834:SF3">
    <property type="entry name" value="SOLUTE-BINDING PROTEIN FAMILY 3_N-TERMINAL DOMAIN-CONTAINING PROTEIN"/>
    <property type="match status" value="1"/>
</dbReference>
<dbReference type="EMBL" id="CP116346">
    <property type="protein sequence ID" value="WIT09964.1"/>
    <property type="molecule type" value="Genomic_DNA"/>
</dbReference>
<dbReference type="Gene3D" id="3.40.190.10">
    <property type="entry name" value="Periplasmic binding protein-like II"/>
    <property type="match status" value="2"/>
</dbReference>
<reference evidence="2" key="1">
    <citation type="submission" date="2023-01" db="EMBL/GenBank/DDBJ databases">
        <title>Whole genome sequence of Paucibacter sp. S2-9 isolated from pond sediment.</title>
        <authorList>
            <person name="Jung J.Y."/>
        </authorList>
    </citation>
    <scope>NUCLEOTIDE SEQUENCE</scope>
    <source>
        <strain evidence="2">S2-9</strain>
    </source>
</reference>
<name>A0AA95SU22_9BURK</name>
<dbReference type="Proteomes" id="UP001177769">
    <property type="component" value="Chromosome"/>
</dbReference>
<dbReference type="AlphaFoldDB" id="A0AA95SU22"/>
<dbReference type="RefSeq" id="WP_285231034.1">
    <property type="nucleotide sequence ID" value="NZ_CP116346.1"/>
</dbReference>
<dbReference type="PANTHER" id="PTHR38834">
    <property type="entry name" value="PERIPLASMIC SUBSTRATE BINDING PROTEIN FAMILY 3"/>
    <property type="match status" value="1"/>
</dbReference>
<gene>
    <name evidence="2" type="ORF">PFX98_13570</name>
</gene>
<keyword evidence="3" id="KW-1185">Reference proteome</keyword>
<evidence type="ECO:0000259" key="1">
    <source>
        <dbReference type="SMART" id="SM00062"/>
    </source>
</evidence>
<proteinExistence type="predicted"/>
<accession>A0AA95SU22</accession>
<dbReference type="SUPFAM" id="SSF53850">
    <property type="entry name" value="Periplasmic binding protein-like II"/>
    <property type="match status" value="1"/>
</dbReference>
<evidence type="ECO:0000313" key="2">
    <source>
        <dbReference type="EMBL" id="WIT09964.1"/>
    </source>
</evidence>
<dbReference type="Pfam" id="PF00497">
    <property type="entry name" value="SBP_bac_3"/>
    <property type="match status" value="1"/>
</dbReference>